<dbReference type="OrthoDB" id="6749991at2759"/>
<evidence type="ECO:0000313" key="1">
    <source>
        <dbReference type="EMBL" id="CAG9799013.1"/>
    </source>
</evidence>
<evidence type="ECO:0000313" key="2">
    <source>
        <dbReference type="Proteomes" id="UP001153620"/>
    </source>
</evidence>
<accession>A0A9N9RL38</accession>
<reference evidence="1" key="2">
    <citation type="submission" date="2022-10" db="EMBL/GenBank/DDBJ databases">
        <authorList>
            <consortium name="ENA_rothamsted_submissions"/>
            <consortium name="culmorum"/>
            <person name="King R."/>
        </authorList>
    </citation>
    <scope>NUCLEOTIDE SEQUENCE</scope>
</reference>
<reference evidence="1" key="1">
    <citation type="submission" date="2022-01" db="EMBL/GenBank/DDBJ databases">
        <authorList>
            <person name="King R."/>
        </authorList>
    </citation>
    <scope>NUCLEOTIDE SEQUENCE</scope>
</reference>
<proteinExistence type="predicted"/>
<name>A0A9N9RL38_9DIPT</name>
<organism evidence="1 2">
    <name type="scientific">Chironomus riparius</name>
    <dbReference type="NCBI Taxonomy" id="315576"/>
    <lineage>
        <taxon>Eukaryota</taxon>
        <taxon>Metazoa</taxon>
        <taxon>Ecdysozoa</taxon>
        <taxon>Arthropoda</taxon>
        <taxon>Hexapoda</taxon>
        <taxon>Insecta</taxon>
        <taxon>Pterygota</taxon>
        <taxon>Neoptera</taxon>
        <taxon>Endopterygota</taxon>
        <taxon>Diptera</taxon>
        <taxon>Nematocera</taxon>
        <taxon>Chironomoidea</taxon>
        <taxon>Chironomidae</taxon>
        <taxon>Chironominae</taxon>
        <taxon>Chironomus</taxon>
    </lineage>
</organism>
<protein>
    <submittedName>
        <fullName evidence="1">Uncharacterized protein</fullName>
    </submittedName>
</protein>
<sequence>MQAALMLRSKQRIARNKLRRQRLGGRNEIPSHIAPPCLEIPPFPQYPPTQAEFAHIKIKQYMIHISYMCGLTI</sequence>
<keyword evidence="2" id="KW-1185">Reference proteome</keyword>
<dbReference type="Proteomes" id="UP001153620">
    <property type="component" value="Chromosome 1"/>
</dbReference>
<dbReference type="AlphaFoldDB" id="A0A9N9RL38"/>
<gene>
    <name evidence="1" type="ORF">CHIRRI_LOCUS1988</name>
</gene>
<dbReference type="EMBL" id="OU895877">
    <property type="protein sequence ID" value="CAG9799013.1"/>
    <property type="molecule type" value="Genomic_DNA"/>
</dbReference>